<dbReference type="EMBL" id="FLOC01000016">
    <property type="protein sequence ID" value="SBS33739.1"/>
    <property type="molecule type" value="Genomic_DNA"/>
</dbReference>
<gene>
    <name evidence="1" type="ORF">MAQ5080_02664</name>
</gene>
<evidence type="ECO:0000313" key="2">
    <source>
        <dbReference type="Proteomes" id="UP000092627"/>
    </source>
</evidence>
<dbReference type="STRING" id="295068.MAQ5080_02664"/>
<reference evidence="1 2" key="1">
    <citation type="submission" date="2016-06" db="EMBL/GenBank/DDBJ databases">
        <authorList>
            <person name="Kjaerup R.B."/>
            <person name="Dalgaard T.S."/>
            <person name="Juul-Madsen H.R."/>
        </authorList>
    </citation>
    <scope>NUCLEOTIDE SEQUENCE [LARGE SCALE GENOMIC DNA]</scope>
    <source>
        <strain evidence="1 2">CECT 5080</strain>
    </source>
</reference>
<sequence length="129" mass="14355">MREINFYTNFLHYFVVNIHILSHIEQLGRIKTPFSSFQPPPALLSSANNGHKLTQNLVIVLAILIVEPMSGSAGVIVPPVGYVPESKVTTPIILKYSTDTKFNPYTMSSQSQLAMMLELREHVSVENVG</sequence>
<organism evidence="1 2">
    <name type="scientific">Marinomonas aquimarina</name>
    <dbReference type="NCBI Taxonomy" id="295068"/>
    <lineage>
        <taxon>Bacteria</taxon>
        <taxon>Pseudomonadati</taxon>
        <taxon>Pseudomonadota</taxon>
        <taxon>Gammaproteobacteria</taxon>
        <taxon>Oceanospirillales</taxon>
        <taxon>Oceanospirillaceae</taxon>
        <taxon>Marinomonas</taxon>
    </lineage>
</organism>
<keyword evidence="2" id="KW-1185">Reference proteome</keyword>
<keyword evidence="1" id="KW-0670">Pyruvate</keyword>
<dbReference type="AlphaFoldDB" id="A0A1A8TJT2"/>
<proteinExistence type="predicted"/>
<protein>
    <submittedName>
        <fullName evidence="1">Beta alanine--pyruvate transaminase</fullName>
    </submittedName>
</protein>
<name>A0A1A8TJT2_9GAMM</name>
<dbReference type="Proteomes" id="UP000092627">
    <property type="component" value="Unassembled WGS sequence"/>
</dbReference>
<evidence type="ECO:0000313" key="1">
    <source>
        <dbReference type="EMBL" id="SBS33739.1"/>
    </source>
</evidence>
<accession>A0A1A8TJT2</accession>